<evidence type="ECO:0000313" key="2">
    <source>
        <dbReference type="EMBL" id="AOX02335.1"/>
    </source>
</evidence>
<evidence type="ECO:0000313" key="3">
    <source>
        <dbReference type="Proteomes" id="UP000177870"/>
    </source>
</evidence>
<name>A0A1D8TXQ5_9CYAN</name>
<accession>A0A1D8TXQ5</accession>
<organism evidence="2 3">
    <name type="scientific">Moorena producens PAL-8-15-08-1</name>
    <dbReference type="NCBI Taxonomy" id="1458985"/>
    <lineage>
        <taxon>Bacteria</taxon>
        <taxon>Bacillati</taxon>
        <taxon>Cyanobacteriota</taxon>
        <taxon>Cyanophyceae</taxon>
        <taxon>Coleofasciculales</taxon>
        <taxon>Coleofasciculaceae</taxon>
        <taxon>Moorena</taxon>
    </lineage>
</organism>
<dbReference type="EMBL" id="CP017599">
    <property type="protein sequence ID" value="AOX02335.1"/>
    <property type="molecule type" value="Genomic_DNA"/>
</dbReference>
<dbReference type="AlphaFoldDB" id="A0A1D8TXQ5"/>
<evidence type="ECO:0000256" key="1">
    <source>
        <dbReference type="SAM" id="MobiDB-lite"/>
    </source>
</evidence>
<sequence>MLNVSLDQEAEQYLVEILSQEKTTSSELIKKLLRDYRQNFQSQKSVLERMGGMPKHLLSVGNLSDRDTRRAKGTGNREQGIGSRE</sequence>
<dbReference type="Proteomes" id="UP000177870">
    <property type="component" value="Chromosome"/>
</dbReference>
<protein>
    <submittedName>
        <fullName evidence="2">Uncharacterized protein</fullName>
    </submittedName>
</protein>
<dbReference type="KEGG" id="mpro:BJP34_25410"/>
<reference evidence="3" key="1">
    <citation type="submission" date="2016-10" db="EMBL/GenBank/DDBJ databases">
        <title>Comparative genomics uncovers the prolific and rare metabolic potential of the cyanobacterial genus Moorea.</title>
        <authorList>
            <person name="Leao T."/>
            <person name="Castelao G."/>
            <person name="Korobeynikov A."/>
            <person name="Monroe E.A."/>
            <person name="Podell S."/>
            <person name="Glukhov E."/>
            <person name="Allen E."/>
            <person name="Gerwick W.H."/>
            <person name="Gerwick L."/>
        </authorList>
    </citation>
    <scope>NUCLEOTIDE SEQUENCE [LARGE SCALE GENOMIC DNA]</scope>
    <source>
        <strain evidence="3">PAL-8-15-08-1</strain>
    </source>
</reference>
<feature type="region of interest" description="Disordered" evidence="1">
    <location>
        <begin position="51"/>
        <end position="85"/>
    </location>
</feature>
<gene>
    <name evidence="2" type="ORF">BJP34_25410</name>
</gene>
<proteinExistence type="predicted"/>